<dbReference type="InterPro" id="IPR010839">
    <property type="entry name" value="AtuA_N"/>
</dbReference>
<dbReference type="InterPro" id="IPR025496">
    <property type="entry name" value="DUF4387"/>
</dbReference>
<feature type="domain" description="DUF4387" evidence="2">
    <location>
        <begin position="522"/>
        <end position="616"/>
    </location>
</feature>
<accession>A0A9P4M572</accession>
<dbReference type="OrthoDB" id="5863171at2759"/>
<evidence type="ECO:0000259" key="2">
    <source>
        <dbReference type="Pfam" id="PF14330"/>
    </source>
</evidence>
<proteinExistence type="predicted"/>
<dbReference type="Pfam" id="PF07287">
    <property type="entry name" value="AtuA"/>
    <property type="match status" value="1"/>
</dbReference>
<keyword evidence="4" id="KW-1185">Reference proteome</keyword>
<dbReference type="AlphaFoldDB" id="A0A9P4M572"/>
<evidence type="ECO:0000313" key="4">
    <source>
        <dbReference type="Proteomes" id="UP000799772"/>
    </source>
</evidence>
<dbReference type="Proteomes" id="UP000799772">
    <property type="component" value="Unassembled WGS sequence"/>
</dbReference>
<protein>
    <submittedName>
        <fullName evidence="3">Uncharacterized protein</fullName>
    </submittedName>
</protein>
<reference evidence="3" key="1">
    <citation type="journal article" date="2020" name="Stud. Mycol.">
        <title>101 Dothideomycetes genomes: a test case for predicting lifestyles and emergence of pathogens.</title>
        <authorList>
            <person name="Haridas S."/>
            <person name="Albert R."/>
            <person name="Binder M."/>
            <person name="Bloem J."/>
            <person name="Labutti K."/>
            <person name="Salamov A."/>
            <person name="Andreopoulos B."/>
            <person name="Baker S."/>
            <person name="Barry K."/>
            <person name="Bills G."/>
            <person name="Bluhm B."/>
            <person name="Cannon C."/>
            <person name="Castanera R."/>
            <person name="Culley D."/>
            <person name="Daum C."/>
            <person name="Ezra D."/>
            <person name="Gonzalez J."/>
            <person name="Henrissat B."/>
            <person name="Kuo A."/>
            <person name="Liang C."/>
            <person name="Lipzen A."/>
            <person name="Lutzoni F."/>
            <person name="Magnuson J."/>
            <person name="Mondo S."/>
            <person name="Nolan M."/>
            <person name="Ohm R."/>
            <person name="Pangilinan J."/>
            <person name="Park H.-J."/>
            <person name="Ramirez L."/>
            <person name="Alfaro M."/>
            <person name="Sun H."/>
            <person name="Tritt A."/>
            <person name="Yoshinaga Y."/>
            <person name="Zwiers L.-H."/>
            <person name="Turgeon B."/>
            <person name="Goodwin S."/>
            <person name="Spatafora J."/>
            <person name="Crous P."/>
            <person name="Grigoriev I."/>
        </authorList>
    </citation>
    <scope>NUCLEOTIDE SEQUENCE</scope>
    <source>
        <strain evidence="3">CBS 133067</strain>
    </source>
</reference>
<name>A0A9P4M572_9PEZI</name>
<dbReference type="EMBL" id="ML978126">
    <property type="protein sequence ID" value="KAF2098471.1"/>
    <property type="molecule type" value="Genomic_DNA"/>
</dbReference>
<comment type="caution">
    <text evidence="3">The sequence shown here is derived from an EMBL/GenBank/DDBJ whole genome shotgun (WGS) entry which is preliminary data.</text>
</comment>
<gene>
    <name evidence="3" type="ORF">NA57DRAFT_75715</name>
</gene>
<feature type="domain" description="Acyclic terpene utilisation N-terminal" evidence="1">
    <location>
        <begin position="64"/>
        <end position="219"/>
    </location>
</feature>
<organism evidence="3 4">
    <name type="scientific">Rhizodiscina lignyota</name>
    <dbReference type="NCBI Taxonomy" id="1504668"/>
    <lineage>
        <taxon>Eukaryota</taxon>
        <taxon>Fungi</taxon>
        <taxon>Dikarya</taxon>
        <taxon>Ascomycota</taxon>
        <taxon>Pezizomycotina</taxon>
        <taxon>Dothideomycetes</taxon>
        <taxon>Pleosporomycetidae</taxon>
        <taxon>Aulographales</taxon>
        <taxon>Rhizodiscinaceae</taxon>
        <taxon>Rhizodiscina</taxon>
    </lineage>
</organism>
<sequence length="618" mass="67094">MAVGSNPLKIVTPIGSVGYGYEPKALAQAIEMGATAIICDAGSTDSGPQKLALGSSTVPRMSYVKDIEPMVDAVYHHKVKLLISSAGGDGADHHVDDFVDIIEEHCSKKGYKLKLVKIYGSIDKQQVHKSLDTGNISPCGAVPELTHQDVDDASRIVAQMGAEPFLKAMKEHPDYDVIIAGRSYDPSPFVAYCLDNGVENLGNAFNMGKVLECGAFCSNPKSKSAFTTVWDDKFNVLPLDPRSVCTPESLAAHSLYENSHADRHPGPGGTLDLCSSWYEGHPDRSCTAGGAKFDIANPYTIKLEGAKVTGYRSIWLGSFRDPILIGQIDSFLEQRVRGRLRMLFANDDYQLNFRVYGRDGTMGSYEPDSSIAKEIFLIGEVMAKTKELADNVASMGRVACVHVPYPGQKGTGGNFAMPLTPLEISLGNVCQFCVYHLMEVSDPTANFPFFVVDIGKSVTTLVDRDPTFGFDPPGTGYHFLAKPNGAVNGAAAEQQSVRSKELESLLSQGDGVLDDGKVALPALAEVLRSKNAGPYEICFDIIFYNLACFERAKASGELSREKMAALYKVQPERIVACQFFKQAKAYKCTIPRDGIAGSFADRDLHASQQYAPLFNIRV</sequence>
<evidence type="ECO:0000313" key="3">
    <source>
        <dbReference type="EMBL" id="KAF2098471.1"/>
    </source>
</evidence>
<evidence type="ECO:0000259" key="1">
    <source>
        <dbReference type="Pfam" id="PF07287"/>
    </source>
</evidence>
<dbReference type="Pfam" id="PF14330">
    <property type="entry name" value="DUF4387"/>
    <property type="match status" value="1"/>
</dbReference>